<organism evidence="2 3">
    <name type="scientific">Schinkia azotoformans MEV2011</name>
    <dbReference type="NCBI Taxonomy" id="1348973"/>
    <lineage>
        <taxon>Bacteria</taxon>
        <taxon>Bacillati</taxon>
        <taxon>Bacillota</taxon>
        <taxon>Bacilli</taxon>
        <taxon>Bacillales</taxon>
        <taxon>Bacillaceae</taxon>
        <taxon>Calidifontibacillus/Schinkia group</taxon>
        <taxon>Schinkia</taxon>
    </lineage>
</organism>
<evidence type="ECO:0000259" key="1">
    <source>
        <dbReference type="Pfam" id="PF13115"/>
    </source>
</evidence>
<feature type="domain" description="YtkA-like" evidence="1">
    <location>
        <begin position="159"/>
        <end position="236"/>
    </location>
</feature>
<dbReference type="PATRIC" id="fig|1348973.3.peg.2433"/>
<dbReference type="PROSITE" id="PS51257">
    <property type="entry name" value="PROKAR_LIPOPROTEIN"/>
    <property type="match status" value="1"/>
</dbReference>
<reference evidence="2 3" key="1">
    <citation type="submission" date="2014-04" db="EMBL/GenBank/DDBJ databases">
        <title>Draft genome sequence of Bacillus azotoformans MEV2011, a (co-) denitrifying strain unable to grow in the presence of oxygen.</title>
        <authorList>
            <person name="Nielsen M."/>
            <person name="Schreiber L."/>
            <person name="Finster K."/>
            <person name="Schramm A."/>
        </authorList>
    </citation>
    <scope>NUCLEOTIDE SEQUENCE [LARGE SCALE GENOMIC DNA]</scope>
    <source>
        <strain evidence="2 3">MEV2011</strain>
    </source>
</reference>
<dbReference type="RefSeq" id="WP_035195862.1">
    <property type="nucleotide sequence ID" value="NZ_JJRY01000009.1"/>
</dbReference>
<dbReference type="InterPro" id="IPR032693">
    <property type="entry name" value="YtkA-like_dom"/>
</dbReference>
<proteinExistence type="predicted"/>
<evidence type="ECO:0000313" key="2">
    <source>
        <dbReference type="EMBL" id="KEF38097.1"/>
    </source>
</evidence>
<accession>A0A072NLJ7</accession>
<comment type="caution">
    <text evidence="2">The sequence shown here is derived from an EMBL/GenBank/DDBJ whole genome shotgun (WGS) entry which is preliminary data.</text>
</comment>
<dbReference type="EMBL" id="JJRY01000009">
    <property type="protein sequence ID" value="KEF38097.1"/>
    <property type="molecule type" value="Genomic_DNA"/>
</dbReference>
<dbReference type="OrthoDB" id="2679563at2"/>
<feature type="domain" description="YtkA-like" evidence="1">
    <location>
        <begin position="37"/>
        <end position="114"/>
    </location>
</feature>
<dbReference type="Pfam" id="PF13115">
    <property type="entry name" value="YtkA"/>
    <property type="match status" value="2"/>
</dbReference>
<dbReference type="Proteomes" id="UP000027936">
    <property type="component" value="Unassembled WGS sequence"/>
</dbReference>
<sequence>MRYLALIFAIMLIISGCGTNEEKQESNSGVEEFVPIAVDIVIHPSPIEVNKEVTFEATVTQGNEKVDDASDVEFEVWKDDEENHEKIKAENQGDGIYSIKKSFANIGTYHVIAHVQARDLHTMPQRDFDVVDLTATQTETDTEIEHQHAAEGDHHHGSDLLIHFMSDEEMKVDEESKLQTHITYKGAPLQGAKVRFEVWPDGQEKHEFIDAVEAKNGEYSAVKTFTEKGLYNVKVHVEKKDTDIHDHKEEKVTIQ</sequence>
<evidence type="ECO:0000313" key="3">
    <source>
        <dbReference type="Proteomes" id="UP000027936"/>
    </source>
</evidence>
<name>A0A072NLJ7_SCHAZ</name>
<protein>
    <submittedName>
        <fullName evidence="2">YtkA</fullName>
    </submittedName>
</protein>
<gene>
    <name evidence="2" type="ORF">M670_02515</name>
</gene>
<dbReference type="AlphaFoldDB" id="A0A072NLJ7"/>